<evidence type="ECO:0000259" key="1">
    <source>
        <dbReference type="Pfam" id="PF00149"/>
    </source>
</evidence>
<dbReference type="InterPro" id="IPR029052">
    <property type="entry name" value="Metallo-depent_PP-like"/>
</dbReference>
<dbReference type="Pfam" id="PF00149">
    <property type="entry name" value="Metallophos"/>
    <property type="match status" value="1"/>
</dbReference>
<dbReference type="EMBL" id="SJPI01000001">
    <property type="protein sequence ID" value="TWT54712.1"/>
    <property type="molecule type" value="Genomic_DNA"/>
</dbReference>
<name>A0A5C5WXV9_9BACT</name>
<dbReference type="InterPro" id="IPR004843">
    <property type="entry name" value="Calcineurin-like_PHP"/>
</dbReference>
<dbReference type="Proteomes" id="UP000316598">
    <property type="component" value="Unassembled WGS sequence"/>
</dbReference>
<evidence type="ECO:0000313" key="2">
    <source>
        <dbReference type="EMBL" id="TWT54712.1"/>
    </source>
</evidence>
<reference evidence="2 3" key="1">
    <citation type="submission" date="2019-02" db="EMBL/GenBank/DDBJ databases">
        <title>Deep-cultivation of Planctomycetes and their phenomic and genomic characterization uncovers novel biology.</title>
        <authorList>
            <person name="Wiegand S."/>
            <person name="Jogler M."/>
            <person name="Boedeker C."/>
            <person name="Pinto D."/>
            <person name="Vollmers J."/>
            <person name="Rivas-Marin E."/>
            <person name="Kohn T."/>
            <person name="Peeters S.H."/>
            <person name="Heuer A."/>
            <person name="Rast P."/>
            <person name="Oberbeckmann S."/>
            <person name="Bunk B."/>
            <person name="Jeske O."/>
            <person name="Meyerdierks A."/>
            <person name="Storesund J.E."/>
            <person name="Kallscheuer N."/>
            <person name="Luecker S."/>
            <person name="Lage O.M."/>
            <person name="Pohl T."/>
            <person name="Merkel B.J."/>
            <person name="Hornburger P."/>
            <person name="Mueller R.-W."/>
            <person name="Bruemmer F."/>
            <person name="Labrenz M."/>
            <person name="Spormann A.M."/>
            <person name="Op Den Camp H."/>
            <person name="Overmann J."/>
            <person name="Amann R."/>
            <person name="Jetten M.S.M."/>
            <person name="Mascher T."/>
            <person name="Medema M.H."/>
            <person name="Devos D.P."/>
            <person name="Kaster A.-K."/>
            <person name="Ovreas L."/>
            <person name="Rohde M."/>
            <person name="Galperin M.Y."/>
            <person name="Jogler C."/>
        </authorList>
    </citation>
    <scope>NUCLEOTIDE SEQUENCE [LARGE SCALE GENOMIC DNA]</scope>
    <source>
        <strain evidence="2 3">Pla22</strain>
    </source>
</reference>
<proteinExistence type="predicted"/>
<keyword evidence="3" id="KW-1185">Reference proteome</keyword>
<evidence type="ECO:0000313" key="3">
    <source>
        <dbReference type="Proteomes" id="UP000316598"/>
    </source>
</evidence>
<feature type="domain" description="Calcineurin-like phosphoesterase" evidence="1">
    <location>
        <begin position="30"/>
        <end position="231"/>
    </location>
</feature>
<dbReference type="SUPFAM" id="SSF56300">
    <property type="entry name" value="Metallo-dependent phosphatases"/>
    <property type="match status" value="1"/>
</dbReference>
<comment type="caution">
    <text evidence="2">The sequence shown here is derived from an EMBL/GenBank/DDBJ whole genome shotgun (WGS) entry which is preliminary data.</text>
</comment>
<dbReference type="Gene3D" id="3.60.21.10">
    <property type="match status" value="1"/>
</dbReference>
<dbReference type="GO" id="GO:0016787">
    <property type="term" value="F:hydrolase activity"/>
    <property type="evidence" value="ECO:0007669"/>
    <property type="project" value="InterPro"/>
</dbReference>
<organism evidence="2 3">
    <name type="scientific">Rubripirellula amarantea</name>
    <dbReference type="NCBI Taxonomy" id="2527999"/>
    <lineage>
        <taxon>Bacteria</taxon>
        <taxon>Pseudomonadati</taxon>
        <taxon>Planctomycetota</taxon>
        <taxon>Planctomycetia</taxon>
        <taxon>Pirellulales</taxon>
        <taxon>Pirellulaceae</taxon>
        <taxon>Rubripirellula</taxon>
    </lineage>
</organism>
<protein>
    <recommendedName>
        <fullName evidence="1">Calcineurin-like phosphoesterase domain-containing protein</fullName>
    </recommendedName>
</protein>
<sequence>MPLRSYNNDMLHQHAPMIMRWPNEANSSTRFCFVSDLHCFSSRSTATQHESLIEQVIDRSDVCVWGGDLFDFRWSQVGHEDDSIEAALEWLSRFYEAYPTKQFVFLTGNHDAHGGFAERLREWGHDRNRFLCGLDALVVRDTVFLHGDVIEGGGTDIAFANYRRTWQGKPVAHPHASKFYDAAVSARLHQAVAMSAHRRRRTCLRLARWINRQDSALLEPIERVVFGHTHRQIERYHNAGFEFHNGGAAIKHVKFKPVELVI</sequence>
<accession>A0A5C5WXV9</accession>
<gene>
    <name evidence="2" type="ORF">Pla22_23630</name>
</gene>
<dbReference type="AlphaFoldDB" id="A0A5C5WXV9"/>